<name>A0ACC0W8J5_9STRA</name>
<reference evidence="1 2" key="1">
    <citation type="journal article" date="2022" name="bioRxiv">
        <title>The genome of the oomycete Peronosclerospora sorghi, a cosmopolitan pathogen of maize and sorghum, is inflated with dispersed pseudogenes.</title>
        <authorList>
            <person name="Fletcher K."/>
            <person name="Martin F."/>
            <person name="Isakeit T."/>
            <person name="Cavanaugh K."/>
            <person name="Magill C."/>
            <person name="Michelmore R."/>
        </authorList>
    </citation>
    <scope>NUCLEOTIDE SEQUENCE [LARGE SCALE GENOMIC DNA]</scope>
    <source>
        <strain evidence="1">P6</strain>
    </source>
</reference>
<organism evidence="1 2">
    <name type="scientific">Peronosclerospora sorghi</name>
    <dbReference type="NCBI Taxonomy" id="230839"/>
    <lineage>
        <taxon>Eukaryota</taxon>
        <taxon>Sar</taxon>
        <taxon>Stramenopiles</taxon>
        <taxon>Oomycota</taxon>
        <taxon>Peronosporomycetes</taxon>
        <taxon>Peronosporales</taxon>
        <taxon>Peronosporaceae</taxon>
        <taxon>Peronosclerospora</taxon>
    </lineage>
</organism>
<dbReference type="EMBL" id="CM047582">
    <property type="protein sequence ID" value="KAI9915099.1"/>
    <property type="molecule type" value="Genomic_DNA"/>
</dbReference>
<comment type="caution">
    <text evidence="1">The sequence shown here is derived from an EMBL/GenBank/DDBJ whole genome shotgun (WGS) entry which is preliminary data.</text>
</comment>
<evidence type="ECO:0000313" key="1">
    <source>
        <dbReference type="EMBL" id="KAI9915099.1"/>
    </source>
</evidence>
<protein>
    <submittedName>
        <fullName evidence="1">Uncharacterized protein</fullName>
    </submittedName>
</protein>
<dbReference type="Proteomes" id="UP001163321">
    <property type="component" value="Chromosome 3"/>
</dbReference>
<proteinExistence type="predicted"/>
<sequence>MKNVRPAATPMEERYRDRLIQEQDLTIFKPRLALGDLLYMSVHTRPDISTAVRLPAQETERPTAALRVGIENVFCYLRSAKEHGLVIRDGAEHNGLVVYCDAAFAVERERKSSTGFAIFYDGNLVEWGSKEQGTLTLSSTEAEYIAMATGLQECIGIMLVLKDLGIVIESTVVMEDNQGAQHLAESKGVTQRSRHIDTKYHWLREKVSDGLVRIQYCTTSEMIAGHFTKPLKHGQGHAREKNKGHGMARIKLPDLLLALVPRLFSMALIFWLNSHRHGRLTSINGSVGCADGHHHSKRP</sequence>
<evidence type="ECO:0000313" key="2">
    <source>
        <dbReference type="Proteomes" id="UP001163321"/>
    </source>
</evidence>
<keyword evidence="2" id="KW-1185">Reference proteome</keyword>
<gene>
    <name evidence="1" type="ORF">PsorP6_006935</name>
</gene>
<accession>A0ACC0W8J5</accession>